<reference evidence="1" key="2">
    <citation type="submission" date="2015-06" db="UniProtKB">
        <authorList>
            <consortium name="EnsemblMetazoa"/>
        </authorList>
    </citation>
    <scope>IDENTIFICATION</scope>
</reference>
<dbReference type="HOGENOM" id="CLU_2280604_0_0_1"/>
<evidence type="ECO:0000313" key="2">
    <source>
        <dbReference type="Proteomes" id="UP000015102"/>
    </source>
</evidence>
<accession>T1GJ04</accession>
<organism evidence="1 2">
    <name type="scientific">Megaselia scalaris</name>
    <name type="common">Humpbacked fly</name>
    <name type="synonym">Phora scalaris</name>
    <dbReference type="NCBI Taxonomy" id="36166"/>
    <lineage>
        <taxon>Eukaryota</taxon>
        <taxon>Metazoa</taxon>
        <taxon>Ecdysozoa</taxon>
        <taxon>Arthropoda</taxon>
        <taxon>Hexapoda</taxon>
        <taxon>Insecta</taxon>
        <taxon>Pterygota</taxon>
        <taxon>Neoptera</taxon>
        <taxon>Endopterygota</taxon>
        <taxon>Diptera</taxon>
        <taxon>Brachycera</taxon>
        <taxon>Muscomorpha</taxon>
        <taxon>Platypezoidea</taxon>
        <taxon>Phoridae</taxon>
        <taxon>Megaseliini</taxon>
        <taxon>Megaselia</taxon>
    </lineage>
</organism>
<sequence>MEKNLRFFINRWFDRRSFRRPAKHLLARIILRLISALCHFDYRDVTDGGDRFPGVLRGGEHVFYLVYKYCRSKPRKDWTTYPDDLPKEEAFLDISFANHTKL</sequence>
<dbReference type="EnsemblMetazoa" id="MESCA003442-RA">
    <property type="protein sequence ID" value="MESCA003442-PA"/>
    <property type="gene ID" value="MESCA003442"/>
</dbReference>
<dbReference type="EMBL" id="CAQQ02195685">
    <property type="status" value="NOT_ANNOTATED_CDS"/>
    <property type="molecule type" value="Genomic_DNA"/>
</dbReference>
<reference evidence="2" key="1">
    <citation type="submission" date="2013-02" db="EMBL/GenBank/DDBJ databases">
        <authorList>
            <person name="Hughes D."/>
        </authorList>
    </citation>
    <scope>NUCLEOTIDE SEQUENCE</scope>
    <source>
        <strain>Durham</strain>
        <strain evidence="2">NC isolate 2 -- Noor lab</strain>
    </source>
</reference>
<dbReference type="Proteomes" id="UP000015102">
    <property type="component" value="Unassembled WGS sequence"/>
</dbReference>
<keyword evidence="2" id="KW-1185">Reference proteome</keyword>
<name>T1GJ04_MEGSC</name>
<protein>
    <submittedName>
        <fullName evidence="1">Uncharacterized protein</fullName>
    </submittedName>
</protein>
<dbReference type="AlphaFoldDB" id="T1GJ04"/>
<dbReference type="EMBL" id="CAQQ02195684">
    <property type="status" value="NOT_ANNOTATED_CDS"/>
    <property type="molecule type" value="Genomic_DNA"/>
</dbReference>
<proteinExistence type="predicted"/>
<evidence type="ECO:0000313" key="1">
    <source>
        <dbReference type="EnsemblMetazoa" id="MESCA003442-PA"/>
    </source>
</evidence>